<keyword evidence="1" id="KW-0732">Signal</keyword>
<keyword evidence="2" id="KW-0689">Ribosomal protein</keyword>
<dbReference type="GO" id="GO:0005840">
    <property type="term" value="C:ribosome"/>
    <property type="evidence" value="ECO:0007669"/>
    <property type="project" value="UniProtKB-KW"/>
</dbReference>
<dbReference type="EMBL" id="AFPY01000059">
    <property type="protein sequence ID" value="EGQ18192.1"/>
    <property type="molecule type" value="Genomic_DNA"/>
</dbReference>
<dbReference type="AlphaFoldDB" id="F9DHT8"/>
<organism evidence="2 3">
    <name type="scientific">Prevotella pallens ATCC 700821</name>
    <dbReference type="NCBI Taxonomy" id="997353"/>
    <lineage>
        <taxon>Bacteria</taxon>
        <taxon>Pseudomonadati</taxon>
        <taxon>Bacteroidota</taxon>
        <taxon>Bacteroidia</taxon>
        <taxon>Bacteroidales</taxon>
        <taxon>Prevotellaceae</taxon>
        <taxon>Prevotella</taxon>
    </lineage>
</organism>
<comment type="caution">
    <text evidence="2">The sequence shown here is derived from an EMBL/GenBank/DDBJ whole genome shotgun (WGS) entry which is preliminary data.</text>
</comment>
<dbReference type="RefSeq" id="WP_006044918.1">
    <property type="nucleotide sequence ID" value="NZ_GL982513.1"/>
</dbReference>
<reference evidence="2 3" key="1">
    <citation type="submission" date="2011-04" db="EMBL/GenBank/DDBJ databases">
        <authorList>
            <person name="Muzny D."/>
            <person name="Qin X."/>
            <person name="Deng J."/>
            <person name="Jiang H."/>
            <person name="Liu Y."/>
            <person name="Qu J."/>
            <person name="Song X.-Z."/>
            <person name="Zhang L."/>
            <person name="Thornton R."/>
            <person name="Coyle M."/>
            <person name="Francisco L."/>
            <person name="Jackson L."/>
            <person name="Javaid M."/>
            <person name="Korchina V."/>
            <person name="Kovar C."/>
            <person name="Mata R."/>
            <person name="Mathew T."/>
            <person name="Ngo R."/>
            <person name="Nguyen L."/>
            <person name="Nguyen N."/>
            <person name="Okwuonu G."/>
            <person name="Ongeri F."/>
            <person name="Pham C."/>
            <person name="Simmons D."/>
            <person name="Wilczek-Boney K."/>
            <person name="Hale W."/>
            <person name="Jakkamsetti A."/>
            <person name="Pham P."/>
            <person name="Ruth R."/>
            <person name="San Lucas F."/>
            <person name="Warren J."/>
            <person name="Zhang J."/>
            <person name="Zhao Z."/>
            <person name="Zhou C."/>
            <person name="Zhu D."/>
            <person name="Lee S."/>
            <person name="Bess C."/>
            <person name="Blankenburg K."/>
            <person name="Forbes L."/>
            <person name="Fu Q."/>
            <person name="Gubbala S."/>
            <person name="Hirani K."/>
            <person name="Jayaseelan J.C."/>
            <person name="Lara F."/>
            <person name="Munidasa M."/>
            <person name="Palculict T."/>
            <person name="Patil S."/>
            <person name="Pu L.-L."/>
            <person name="Saada N."/>
            <person name="Tang L."/>
            <person name="Weissenberger G."/>
            <person name="Zhu Y."/>
            <person name="Hemphill L."/>
            <person name="Shang Y."/>
            <person name="Youmans B."/>
            <person name="Ayvaz T."/>
            <person name="Ross M."/>
            <person name="Santibanez J."/>
            <person name="Aqrawi P."/>
            <person name="Gross S."/>
            <person name="Joshi V."/>
            <person name="Fowler G."/>
            <person name="Nazareth L."/>
            <person name="Reid J."/>
            <person name="Worley K."/>
            <person name="Petrosino J."/>
            <person name="Highlander S."/>
            <person name="Gibbs R."/>
        </authorList>
    </citation>
    <scope>NUCLEOTIDE SEQUENCE [LARGE SCALE GENOMIC DNA]</scope>
    <source>
        <strain evidence="2 3">ATCC 700821</strain>
    </source>
</reference>
<accession>F9DHT8</accession>
<feature type="chain" id="PRO_5003387798" evidence="1">
    <location>
        <begin position="27"/>
        <end position="289"/>
    </location>
</feature>
<protein>
    <submittedName>
        <fullName evidence="2">50S ribosomal protein L7/L12</fullName>
    </submittedName>
</protein>
<feature type="signal peptide" evidence="1">
    <location>
        <begin position="1"/>
        <end position="26"/>
    </location>
</feature>
<gene>
    <name evidence="2" type="primary">rplL3</name>
    <name evidence="2" type="ORF">HMPREF9144_1228</name>
</gene>
<keyword evidence="2" id="KW-0687">Ribonucleoprotein</keyword>
<evidence type="ECO:0000256" key="1">
    <source>
        <dbReference type="SAM" id="SignalP"/>
    </source>
</evidence>
<sequence length="289" mass="31498">MKNDLYKSMCAAFAVLFVSMAQQGMAQDTYNIKIAGVSVTSENCNNLSVIKGVTGKAKYDNDSKTLTLDGATIHATSTHGIENRVDGLIIRVSNESSIVSDKQTSIWNMDKEIRISGDGKLTLTGSSTASDDKYNKAVFNQGTITISNCSVEASGGSNGFYGGYWIFDNCNVRVKGGSNSNSTHKGSIAWVWDRDPTFTDCAITSPTGAYWEEVEEYEYPYFYLYGANRDVVTDWVVITKGSTGIKSVATDTKTKKCGIYTLDGSRVNNKIENLPAGMYIVNGQKILKK</sequence>
<dbReference type="HOGENOM" id="CLU_081456_0_0_10"/>
<proteinExistence type="predicted"/>
<dbReference type="Proteomes" id="UP000004123">
    <property type="component" value="Unassembled WGS sequence"/>
</dbReference>
<evidence type="ECO:0000313" key="2">
    <source>
        <dbReference type="EMBL" id="EGQ18192.1"/>
    </source>
</evidence>
<evidence type="ECO:0000313" key="3">
    <source>
        <dbReference type="Proteomes" id="UP000004123"/>
    </source>
</evidence>
<name>F9DHT8_9BACT</name>